<evidence type="ECO:0000313" key="1">
    <source>
        <dbReference type="EMBL" id="MBC5736290.1"/>
    </source>
</evidence>
<keyword evidence="2" id="KW-1185">Reference proteome</keyword>
<proteinExistence type="predicted"/>
<dbReference type="RefSeq" id="WP_155147811.1">
    <property type="nucleotide sequence ID" value="NZ_JACOPQ010000003.1"/>
</dbReference>
<accession>A0A8J6JL98</accession>
<dbReference type="EMBL" id="JACOPQ010000003">
    <property type="protein sequence ID" value="MBC5736290.1"/>
    <property type="molecule type" value="Genomic_DNA"/>
</dbReference>
<dbReference type="AlphaFoldDB" id="A0A8J6JL98"/>
<dbReference type="InterPro" id="IPR025373">
    <property type="entry name" value="DUF4363"/>
</dbReference>
<protein>
    <submittedName>
        <fullName evidence="1">DUF4363 family protein</fullName>
    </submittedName>
</protein>
<comment type="caution">
    <text evidence="1">The sequence shown here is derived from an EMBL/GenBank/DDBJ whole genome shotgun (WGS) entry which is preliminary data.</text>
</comment>
<name>A0A8J6JL98_9FIRM</name>
<gene>
    <name evidence="1" type="ORF">H8S62_04600</name>
</gene>
<evidence type="ECO:0000313" key="2">
    <source>
        <dbReference type="Proteomes" id="UP000607645"/>
    </source>
</evidence>
<sequence length="126" mass="14316">MKRLWIACGILALVFAATLYNTHYLSGFTNELTTLLTRAEIGAEDGDWETAGELTRQAVENWDRHAVYLHVLLRHTEVDDVNTSFQEVREFINCQEGGEYSAANARLIAQIELLYEAEQLTLKNVL</sequence>
<reference evidence="1" key="1">
    <citation type="submission" date="2020-08" db="EMBL/GenBank/DDBJ databases">
        <title>Genome public.</title>
        <authorList>
            <person name="Liu C."/>
            <person name="Sun Q."/>
        </authorList>
    </citation>
    <scope>NUCLEOTIDE SEQUENCE</scope>
    <source>
        <strain evidence="1">NSJ-52</strain>
    </source>
</reference>
<organism evidence="1 2">
    <name type="scientific">Lawsonibacter faecis</name>
    <dbReference type="NCBI Taxonomy" id="2763052"/>
    <lineage>
        <taxon>Bacteria</taxon>
        <taxon>Bacillati</taxon>
        <taxon>Bacillota</taxon>
        <taxon>Clostridia</taxon>
        <taxon>Eubacteriales</taxon>
        <taxon>Oscillospiraceae</taxon>
        <taxon>Lawsonibacter</taxon>
    </lineage>
</organism>
<dbReference type="Proteomes" id="UP000607645">
    <property type="component" value="Unassembled WGS sequence"/>
</dbReference>
<dbReference type="Pfam" id="PF14276">
    <property type="entry name" value="DUF4363"/>
    <property type="match status" value="1"/>
</dbReference>